<dbReference type="SMART" id="SM00320">
    <property type="entry name" value="WD40"/>
    <property type="match status" value="4"/>
</dbReference>
<dbReference type="InterPro" id="IPR032675">
    <property type="entry name" value="LRR_dom_sf"/>
</dbReference>
<evidence type="ECO:0000313" key="2">
    <source>
        <dbReference type="Proteomes" id="UP001628156"/>
    </source>
</evidence>
<dbReference type="EMBL" id="BAAFRS010000041">
    <property type="protein sequence ID" value="GAB1219704.1"/>
    <property type="molecule type" value="Genomic_DNA"/>
</dbReference>
<dbReference type="Gene3D" id="3.80.10.10">
    <property type="entry name" value="Ribonuclease Inhibitor"/>
    <property type="match status" value="1"/>
</dbReference>
<dbReference type="InterPro" id="IPR001680">
    <property type="entry name" value="WD40_rpt"/>
</dbReference>
<dbReference type="InterPro" id="IPR036322">
    <property type="entry name" value="WD40_repeat_dom_sf"/>
</dbReference>
<dbReference type="InterPro" id="IPR046377">
    <property type="entry name" value="DHU1"/>
</dbReference>
<proteinExistence type="predicted"/>
<organism evidence="1 2">
    <name type="scientific">Entamoeba nuttalli</name>
    <dbReference type="NCBI Taxonomy" id="412467"/>
    <lineage>
        <taxon>Eukaryota</taxon>
        <taxon>Amoebozoa</taxon>
        <taxon>Evosea</taxon>
        <taxon>Archamoebae</taxon>
        <taxon>Mastigamoebida</taxon>
        <taxon>Entamoebidae</taxon>
        <taxon>Entamoeba</taxon>
    </lineage>
</organism>
<gene>
    <name evidence="1" type="ORF">ENUP19_0041G0050</name>
</gene>
<dbReference type="Gene3D" id="2.130.10.10">
    <property type="entry name" value="YVTN repeat-like/Quinoprotein amine dehydrogenase"/>
    <property type="match status" value="1"/>
</dbReference>
<dbReference type="Proteomes" id="UP001628156">
    <property type="component" value="Unassembled WGS sequence"/>
</dbReference>
<comment type="caution">
    <text evidence="1">The sequence shown here is derived from an EMBL/GenBank/DDBJ whole genome shotgun (WGS) entry which is preliminary data.</text>
</comment>
<dbReference type="PANTHER" id="PTHR47201:SF1">
    <property type="entry name" value="PROTEIN DWD HYPERSENSITIVE TO UV-B 1"/>
    <property type="match status" value="1"/>
</dbReference>
<dbReference type="InterPro" id="IPR001611">
    <property type="entry name" value="Leu-rich_rpt"/>
</dbReference>
<dbReference type="PANTHER" id="PTHR47201">
    <property type="entry name" value="BNAC09G30780D PROTEIN"/>
    <property type="match status" value="1"/>
</dbReference>
<dbReference type="PROSITE" id="PS51450">
    <property type="entry name" value="LRR"/>
    <property type="match status" value="2"/>
</dbReference>
<dbReference type="InterPro" id="IPR015943">
    <property type="entry name" value="WD40/YVTN_repeat-like_dom_sf"/>
</dbReference>
<keyword evidence="2" id="KW-1185">Reference proteome</keyword>
<evidence type="ECO:0008006" key="3">
    <source>
        <dbReference type="Google" id="ProtNLM"/>
    </source>
</evidence>
<evidence type="ECO:0000313" key="1">
    <source>
        <dbReference type="EMBL" id="GAB1219704.1"/>
    </source>
</evidence>
<protein>
    <recommendedName>
        <fullName evidence="3">Leucine-rich repeat and WD repeat-containing protein 1</fullName>
    </recommendedName>
</protein>
<reference evidence="1 2" key="1">
    <citation type="journal article" date="2019" name="PLoS Negl. Trop. Dis.">
        <title>Whole genome sequencing of Entamoeba nuttalli reveals mammalian host-related molecular signatures and a novel octapeptide-repeat surface protein.</title>
        <authorList>
            <person name="Tanaka M."/>
            <person name="Makiuchi T."/>
            <person name="Komiyama T."/>
            <person name="Shiina T."/>
            <person name="Osaki K."/>
            <person name="Tachibana H."/>
        </authorList>
    </citation>
    <scope>NUCLEOTIDE SEQUENCE [LARGE SCALE GENOMIC DNA]</scope>
    <source>
        <strain evidence="1 2">P19-061405</strain>
    </source>
</reference>
<sequence>MIHPRYYSYEYYEDNPNTTSICSDDSSFIDNGGFIPQIQSFKNLVSLKFNNTELNHLDELISLPLTLLDVSNNQISSLSPLIHLTTLKFLNASSNPILLIPPLPELKSLCLVNCPLEDNKQTIRSLYKMTTLTCLELPRSTHTKLVDPRQALQRTRFQRRRGKLFKTQKEYYERINNTPAPLLFDSDVYIRTLILFLPLLVVFNKERIDGTVRRLVAQSVNDEVSIPLQHTPILNYIHHTPLGKIQRNYSSFVSALYGFNETPFKQLMPEIEVPRQIEYNKCIPGKLIVSCLNGKIYLYDLQSNTSTQINSPFNSSPYGICWCSEMSMANNCIIGSDTGKLCYYDFSKGKEPLLTIDNLERITSVHLNCNCSKFITSGFETNVNLFDFETHQLERVYGSLHNENVNVAKFSNTNPFLFTTCSFDSCAAIWDLRTDCSIPVIQYTGETLLVTTIFSENDLNILIAGCDNYVESIDLRAQKGIKMQLERRWDNNSFCRGYYCNGGESVVVSNSHEQTLHIARTYDGKRVIDCHCDNINHQYNFDGIITVRCDPFNDFDFSLVMNNDSLTQLGLFHCQLV</sequence>
<dbReference type="SUPFAM" id="SSF52058">
    <property type="entry name" value="L domain-like"/>
    <property type="match status" value="1"/>
</dbReference>
<accession>A0ABQ0DA27</accession>
<name>A0ABQ0DA27_9EUKA</name>
<dbReference type="SUPFAM" id="SSF50978">
    <property type="entry name" value="WD40 repeat-like"/>
    <property type="match status" value="1"/>
</dbReference>